<keyword evidence="2" id="KW-0812">Transmembrane</keyword>
<dbReference type="STRING" id="419481.SAMN05216233_110121"/>
<dbReference type="PANTHER" id="PTHR33269:SF17">
    <property type="entry name" value="NADH-UBIQUINONE OXIDOREDUCTASE CHAIN 6"/>
    <property type="match status" value="1"/>
</dbReference>
<dbReference type="InterPro" id="IPR042106">
    <property type="entry name" value="Nuo/plastoQ_OxRdtase_6_NuoJ"/>
</dbReference>
<dbReference type="EC" id="7.1.1.-" evidence="2"/>
<evidence type="ECO:0000313" key="4">
    <source>
        <dbReference type="Proteomes" id="UP000198870"/>
    </source>
</evidence>
<dbReference type="Proteomes" id="UP000198870">
    <property type="component" value="Unassembled WGS sequence"/>
</dbReference>
<gene>
    <name evidence="3" type="ORF">SAMN05216233_110121</name>
</gene>
<comment type="catalytic activity">
    <reaction evidence="2">
        <text>a quinone + NADH + 5 H(+)(in) = a quinol + NAD(+) + 4 H(+)(out)</text>
        <dbReference type="Rhea" id="RHEA:57888"/>
        <dbReference type="ChEBI" id="CHEBI:15378"/>
        <dbReference type="ChEBI" id="CHEBI:24646"/>
        <dbReference type="ChEBI" id="CHEBI:57540"/>
        <dbReference type="ChEBI" id="CHEBI:57945"/>
        <dbReference type="ChEBI" id="CHEBI:132124"/>
    </reaction>
</comment>
<dbReference type="Pfam" id="PF00499">
    <property type="entry name" value="Oxidored_q3"/>
    <property type="match status" value="1"/>
</dbReference>
<sequence>MNVLMDLLFFGFVVLTMAGAILAVRAGVLMHAVLGLAVSLLGVAGLYLYLGSPFLTLMQVLIYVGAICVVLVFGIMVGYTPNEVAEKVPMGRYAFLGLVASGAAAFFLMVMVIGRTDWASAAQRLGDFSIEHVGRGLLFTWCLAFEMISVVLLVAIVGAIILARGGREEVGS</sequence>
<comment type="similarity">
    <text evidence="1 2">Belongs to the complex I subunit 6 family.</text>
</comment>
<keyword evidence="2" id="KW-1133">Transmembrane helix</keyword>
<dbReference type="EMBL" id="FMUX01000010">
    <property type="protein sequence ID" value="SCY50039.1"/>
    <property type="molecule type" value="Genomic_DNA"/>
</dbReference>
<dbReference type="GO" id="GO:0048038">
    <property type="term" value="F:quinone binding"/>
    <property type="evidence" value="ECO:0007669"/>
    <property type="project" value="UniProtKB-UniRule"/>
</dbReference>
<reference evidence="3 4" key="1">
    <citation type="submission" date="2016-10" db="EMBL/GenBank/DDBJ databases">
        <authorList>
            <person name="de Groot N.N."/>
        </authorList>
    </citation>
    <scope>NUCLEOTIDE SEQUENCE [LARGE SCALE GENOMIC DNA]</scope>
    <source>
        <strain evidence="3 4">AA1</strain>
    </source>
</reference>
<comment type="subcellular location">
    <subcellularLocation>
        <location evidence="2">Cell membrane</location>
        <topology evidence="2">Multi-pass membrane protein</topology>
    </subcellularLocation>
</comment>
<feature type="transmembrane region" description="Helical" evidence="2">
    <location>
        <begin position="93"/>
        <end position="116"/>
    </location>
</feature>
<dbReference type="Gene3D" id="1.20.120.1200">
    <property type="entry name" value="NADH-ubiquinone/plastoquinone oxidoreductase chain 6, subunit NuoJ"/>
    <property type="match status" value="1"/>
</dbReference>
<comment type="function">
    <text evidence="2">NDH-1 shuttles electrons from NADH, via FMN and iron-sulfur (Fe-S) centers, to quinones in the respiratory chain. Couples the redox reaction to proton translocation (for every two electrons transferred, four hydrogen ions are translocated across the cytoplasmic membrane), and thus conserves the redox energy in a proton gradient.</text>
</comment>
<dbReference type="GO" id="GO:0005886">
    <property type="term" value="C:plasma membrane"/>
    <property type="evidence" value="ECO:0007669"/>
    <property type="project" value="UniProtKB-SubCell"/>
</dbReference>
<dbReference type="OrthoDB" id="5405547at2"/>
<keyword evidence="4" id="KW-1185">Reference proteome</keyword>
<evidence type="ECO:0000256" key="2">
    <source>
        <dbReference type="RuleBase" id="RU004429"/>
    </source>
</evidence>
<keyword evidence="2" id="KW-0874">Quinone</keyword>
<dbReference type="PANTHER" id="PTHR33269">
    <property type="entry name" value="NADH-UBIQUINONE OXIDOREDUCTASE CHAIN 6"/>
    <property type="match status" value="1"/>
</dbReference>
<dbReference type="AlphaFoldDB" id="A0A1G5GFG2"/>
<dbReference type="RefSeq" id="WP_092211398.1">
    <property type="nucleotide sequence ID" value="NZ_FMUX01000010.1"/>
</dbReference>
<keyword evidence="2" id="KW-0472">Membrane</keyword>
<comment type="caution">
    <text evidence="2">Lacks conserved residue(s) required for the propagation of feature annotation.</text>
</comment>
<keyword evidence="2" id="KW-0520">NAD</keyword>
<evidence type="ECO:0000256" key="1">
    <source>
        <dbReference type="ARBA" id="ARBA00005698"/>
    </source>
</evidence>
<dbReference type="GO" id="GO:0008137">
    <property type="term" value="F:NADH dehydrogenase (ubiquinone) activity"/>
    <property type="evidence" value="ECO:0007669"/>
    <property type="project" value="UniProtKB-UniRule"/>
</dbReference>
<accession>A0A1G5GFG2</accession>
<protein>
    <recommendedName>
        <fullName evidence="2">NADH-quinone oxidoreductase subunit J</fullName>
        <ecNumber evidence="2">7.1.1.-</ecNumber>
    </recommendedName>
</protein>
<proteinExistence type="inferred from homology"/>
<evidence type="ECO:0000313" key="3">
    <source>
        <dbReference type="EMBL" id="SCY50039.1"/>
    </source>
</evidence>
<dbReference type="InterPro" id="IPR001457">
    <property type="entry name" value="NADH_UbQ/plastoQ_OxRdtase_su6"/>
</dbReference>
<organism evidence="3 4">
    <name type="scientific">Desulfoluna spongiiphila</name>
    <dbReference type="NCBI Taxonomy" id="419481"/>
    <lineage>
        <taxon>Bacteria</taxon>
        <taxon>Pseudomonadati</taxon>
        <taxon>Thermodesulfobacteriota</taxon>
        <taxon>Desulfobacteria</taxon>
        <taxon>Desulfobacterales</taxon>
        <taxon>Desulfolunaceae</taxon>
        <taxon>Desulfoluna</taxon>
    </lineage>
</organism>
<feature type="transmembrane region" description="Helical" evidence="2">
    <location>
        <begin position="33"/>
        <end position="50"/>
    </location>
</feature>
<keyword evidence="2" id="KW-1003">Cell membrane</keyword>
<name>A0A1G5GFG2_9BACT</name>
<feature type="transmembrane region" description="Helical" evidence="2">
    <location>
        <begin position="137"/>
        <end position="163"/>
    </location>
</feature>
<feature type="transmembrane region" description="Helical" evidence="2">
    <location>
        <begin position="62"/>
        <end position="81"/>
    </location>
</feature>